<sequence length="163" mass="17164">MTTLQFSDTPDTRHQAQVRTDAVYINGEPVQVRRSSIGSFITTLAGRTERLRAVAHGDTIYVQLRGRSVKLNKVDPTRAAASGAAGGAGASHAPMPGVVVSLLASLGQQVQKGDALLVIESMKLQMTISASVGGEVAELPLAVGQTFQRNDMLVRLQPAGETV</sequence>
<dbReference type="PANTHER" id="PTHR45266:SF3">
    <property type="entry name" value="OXALOACETATE DECARBOXYLASE ALPHA CHAIN"/>
    <property type="match status" value="1"/>
</dbReference>
<evidence type="ECO:0000313" key="3">
    <source>
        <dbReference type="EMBL" id="MFC6282826.1"/>
    </source>
</evidence>
<feature type="domain" description="Lipoyl-binding" evidence="2">
    <location>
        <begin position="82"/>
        <end position="157"/>
    </location>
</feature>
<organism evidence="3 4">
    <name type="scientific">Polaromonas aquatica</name>
    <dbReference type="NCBI Taxonomy" id="332657"/>
    <lineage>
        <taxon>Bacteria</taxon>
        <taxon>Pseudomonadati</taxon>
        <taxon>Pseudomonadota</taxon>
        <taxon>Betaproteobacteria</taxon>
        <taxon>Burkholderiales</taxon>
        <taxon>Comamonadaceae</taxon>
        <taxon>Polaromonas</taxon>
    </lineage>
</organism>
<evidence type="ECO:0000259" key="2">
    <source>
        <dbReference type="PROSITE" id="PS50968"/>
    </source>
</evidence>
<dbReference type="RefSeq" id="WP_371439216.1">
    <property type="nucleotide sequence ID" value="NZ_JBHSRS010000080.1"/>
</dbReference>
<accession>A0ABW1TYT0</accession>
<dbReference type="CDD" id="cd06850">
    <property type="entry name" value="biotinyl_domain"/>
    <property type="match status" value="1"/>
</dbReference>
<protein>
    <submittedName>
        <fullName evidence="3">Acetyl-CoA carboxylase biotin carboxyl carrier protein subunit</fullName>
    </submittedName>
</protein>
<reference evidence="4" key="1">
    <citation type="journal article" date="2019" name="Int. J. Syst. Evol. Microbiol.">
        <title>The Global Catalogue of Microorganisms (GCM) 10K type strain sequencing project: providing services to taxonomists for standard genome sequencing and annotation.</title>
        <authorList>
            <consortium name="The Broad Institute Genomics Platform"/>
            <consortium name="The Broad Institute Genome Sequencing Center for Infectious Disease"/>
            <person name="Wu L."/>
            <person name="Ma J."/>
        </authorList>
    </citation>
    <scope>NUCLEOTIDE SEQUENCE [LARGE SCALE GENOMIC DNA]</scope>
    <source>
        <strain evidence="4">CCUG 39402</strain>
    </source>
</reference>
<proteinExistence type="predicted"/>
<gene>
    <name evidence="3" type="ORF">ACFQND_16515</name>
</gene>
<dbReference type="InterPro" id="IPR050709">
    <property type="entry name" value="Biotin_Carboxyl_Carrier/Decarb"/>
</dbReference>
<dbReference type="EMBL" id="JBHSRS010000080">
    <property type="protein sequence ID" value="MFC6282826.1"/>
    <property type="molecule type" value="Genomic_DNA"/>
</dbReference>
<dbReference type="PANTHER" id="PTHR45266">
    <property type="entry name" value="OXALOACETATE DECARBOXYLASE ALPHA CHAIN"/>
    <property type="match status" value="1"/>
</dbReference>
<dbReference type="Proteomes" id="UP001596270">
    <property type="component" value="Unassembled WGS sequence"/>
</dbReference>
<dbReference type="Gene3D" id="2.40.50.100">
    <property type="match status" value="1"/>
</dbReference>
<dbReference type="PROSITE" id="PS50968">
    <property type="entry name" value="BIOTINYL_LIPOYL"/>
    <property type="match status" value="1"/>
</dbReference>
<dbReference type="SUPFAM" id="SSF51230">
    <property type="entry name" value="Single hybrid motif"/>
    <property type="match status" value="1"/>
</dbReference>
<evidence type="ECO:0000256" key="1">
    <source>
        <dbReference type="ARBA" id="ARBA00023267"/>
    </source>
</evidence>
<comment type="caution">
    <text evidence="3">The sequence shown here is derived from an EMBL/GenBank/DDBJ whole genome shotgun (WGS) entry which is preliminary data.</text>
</comment>
<dbReference type="Pfam" id="PF00364">
    <property type="entry name" value="Biotin_lipoyl"/>
    <property type="match status" value="1"/>
</dbReference>
<dbReference type="InterPro" id="IPR000089">
    <property type="entry name" value="Biotin_lipoyl"/>
</dbReference>
<name>A0ABW1TYT0_9BURK</name>
<keyword evidence="4" id="KW-1185">Reference proteome</keyword>
<keyword evidence="1" id="KW-0092">Biotin</keyword>
<evidence type="ECO:0000313" key="4">
    <source>
        <dbReference type="Proteomes" id="UP001596270"/>
    </source>
</evidence>
<dbReference type="InterPro" id="IPR011053">
    <property type="entry name" value="Single_hybrid_motif"/>
</dbReference>